<feature type="compositionally biased region" description="Polar residues" evidence="1">
    <location>
        <begin position="606"/>
        <end position="622"/>
    </location>
</feature>
<gene>
    <name evidence="3" type="ORF">L484_024450</name>
</gene>
<dbReference type="PANTHER" id="PTHR42851:SF19">
    <property type="entry name" value="PWWP DOMAIN-CONTAINING PROTEIN 2-RELATED"/>
    <property type="match status" value="1"/>
</dbReference>
<evidence type="ECO:0000256" key="1">
    <source>
        <dbReference type="SAM" id="MobiDB-lite"/>
    </source>
</evidence>
<dbReference type="STRING" id="981085.W9RXC7"/>
<keyword evidence="4" id="KW-1185">Reference proteome</keyword>
<feature type="domain" description="PWWP" evidence="2">
    <location>
        <begin position="276"/>
        <end position="337"/>
    </location>
</feature>
<dbReference type="PANTHER" id="PTHR42851">
    <property type="entry name" value="ALDOLASE-RELATED"/>
    <property type="match status" value="1"/>
</dbReference>
<proteinExistence type="predicted"/>
<dbReference type="PROSITE" id="PS50812">
    <property type="entry name" value="PWWP"/>
    <property type="match status" value="1"/>
</dbReference>
<feature type="region of interest" description="Disordered" evidence="1">
    <location>
        <begin position="879"/>
        <end position="905"/>
    </location>
</feature>
<feature type="region of interest" description="Disordered" evidence="1">
    <location>
        <begin position="542"/>
        <end position="578"/>
    </location>
</feature>
<dbReference type="CDD" id="cd05162">
    <property type="entry name" value="PWWP"/>
    <property type="match status" value="1"/>
</dbReference>
<name>W9RXC7_9ROSA</name>
<dbReference type="EMBL" id="KE345789">
    <property type="protein sequence ID" value="EXC16276.1"/>
    <property type="molecule type" value="Genomic_DNA"/>
</dbReference>
<feature type="region of interest" description="Disordered" evidence="1">
    <location>
        <begin position="606"/>
        <end position="644"/>
    </location>
</feature>
<dbReference type="OrthoDB" id="62853at2759"/>
<dbReference type="GO" id="GO:0016301">
    <property type="term" value="F:kinase activity"/>
    <property type="evidence" value="ECO:0007669"/>
    <property type="project" value="UniProtKB-KW"/>
</dbReference>
<feature type="compositionally biased region" description="Low complexity" evidence="1">
    <location>
        <begin position="160"/>
        <end position="171"/>
    </location>
</feature>
<evidence type="ECO:0000313" key="4">
    <source>
        <dbReference type="Proteomes" id="UP000030645"/>
    </source>
</evidence>
<feature type="region of interest" description="Disordered" evidence="1">
    <location>
        <begin position="160"/>
        <end position="181"/>
    </location>
</feature>
<feature type="compositionally biased region" description="Basic and acidic residues" evidence="1">
    <location>
        <begin position="624"/>
        <end position="644"/>
    </location>
</feature>
<protein>
    <submittedName>
        <fullName evidence="3">Serine/threonine-protein kinase ATM</fullName>
    </submittedName>
</protein>
<feature type="compositionally biased region" description="Basic and acidic residues" evidence="1">
    <location>
        <begin position="490"/>
        <end position="507"/>
    </location>
</feature>
<dbReference type="InterPro" id="IPR053063">
    <property type="entry name" value="PWWP_domain_containing_PDP"/>
</dbReference>
<dbReference type="Gene3D" id="2.30.30.140">
    <property type="match status" value="1"/>
</dbReference>
<feature type="region of interest" description="Disordered" evidence="1">
    <location>
        <begin position="490"/>
        <end position="511"/>
    </location>
</feature>
<reference evidence="4" key="1">
    <citation type="submission" date="2013-01" db="EMBL/GenBank/DDBJ databases">
        <title>Draft Genome Sequence of a Mulberry Tree, Morus notabilis C.K. Schneid.</title>
        <authorList>
            <person name="He N."/>
            <person name="Zhao S."/>
        </authorList>
    </citation>
    <scope>NUCLEOTIDE SEQUENCE</scope>
</reference>
<accession>W9RXC7</accession>
<dbReference type="AlphaFoldDB" id="W9RXC7"/>
<evidence type="ECO:0000313" key="3">
    <source>
        <dbReference type="EMBL" id="EXC16276.1"/>
    </source>
</evidence>
<dbReference type="KEGG" id="mnt:21407189"/>
<dbReference type="Pfam" id="PF00855">
    <property type="entry name" value="PWWP"/>
    <property type="match status" value="1"/>
</dbReference>
<evidence type="ECO:0000259" key="2">
    <source>
        <dbReference type="PROSITE" id="PS50812"/>
    </source>
</evidence>
<feature type="compositionally biased region" description="Basic and acidic residues" evidence="1">
    <location>
        <begin position="895"/>
        <end position="905"/>
    </location>
</feature>
<sequence>MSAESERIDLNSDVVLSEPDNEAAVAEANRLNGLGKFSMAGFSVEVKEENKVRVLEGESKKEDLGSEGLDKVVNGGELEDLSSKVLESEECNEKDEPLRVNEDLLRSLEGEQDMEKCKGEVDLLGKDKEEGVSFDVEKEKAIGEVEKVESLDRGVSSAVNVSSNVGNSSHSESLEAVEPKTMESAESIRELKDDLPTAEVEEKLDLDESLDLGDSKISAECGPAPSDGLQNGVLEVHLEAETKETGVPRSNGNETDSFNIVIDLNSKSSSKRELGVGDLVWGKVRSHPWWPGQVCDPKAASRKAKKYSKRDAYLIAYFGDNTFAWNEASMVKPFLENFAQMEKHSNTQDFHQAIACALEEVSRRVEFGLACSCLSEEVFAKIKTQIIVNAGIQEELSRRDGGDSSLTVACFEPSKLVGYIKELAQVPYDVTHDSLELALARSRLLAFYRFKGYSQLPEFDMLGGILENDADFLLSTEKKHCDEARVAVDKKHKDDGGSVSQKKEKSMIQDCSSRKRKLTYGNITCSSKKEKSLLDLMAEKRMKTSTSENGSGGKAASKKRKAGDATSDGTPVKETKSMAVEVDNKPLQSKQTFRVGDSIRRVASQLNGSSPILKNGSGSLTQTKSKEKTISKESKAGKSLEREHSPDEMLLQLCLAAKDPMGVNNSSVNTFFSEFRDTVSLDLPTLEENEESLANLFGGNTGKELTKNGRKSNMSGMNDLPNQLGSVNESYWSERIGRSVPEDQNEMGEVRLETSKEEITQTTLGLDSEQKTYSENLETEAEKLATDPSTGSSKEDLSPTALILNFTDFDSVPSETILNKIFSRYGPLNESETEVFKKSSRAKVVFKRRSDAETAFSSAGKYSTFGPSLLSYRLKYLSSRPGKASPNSKKKRSKTDKASPEDNAK</sequence>
<dbReference type="InterPro" id="IPR000313">
    <property type="entry name" value="PWWP_dom"/>
</dbReference>
<dbReference type="Proteomes" id="UP000030645">
    <property type="component" value="Unassembled WGS sequence"/>
</dbReference>
<organism evidence="3 4">
    <name type="scientific">Morus notabilis</name>
    <dbReference type="NCBI Taxonomy" id="981085"/>
    <lineage>
        <taxon>Eukaryota</taxon>
        <taxon>Viridiplantae</taxon>
        <taxon>Streptophyta</taxon>
        <taxon>Embryophyta</taxon>
        <taxon>Tracheophyta</taxon>
        <taxon>Spermatophyta</taxon>
        <taxon>Magnoliopsida</taxon>
        <taxon>eudicotyledons</taxon>
        <taxon>Gunneridae</taxon>
        <taxon>Pentapetalae</taxon>
        <taxon>rosids</taxon>
        <taxon>fabids</taxon>
        <taxon>Rosales</taxon>
        <taxon>Moraceae</taxon>
        <taxon>Moreae</taxon>
        <taxon>Morus</taxon>
    </lineage>
</organism>
<keyword evidence="3" id="KW-0808">Transferase</keyword>
<dbReference type="eggNOG" id="ENOG502QTFR">
    <property type="taxonomic scope" value="Eukaryota"/>
</dbReference>
<dbReference type="SUPFAM" id="SSF63748">
    <property type="entry name" value="Tudor/PWWP/MBT"/>
    <property type="match status" value="1"/>
</dbReference>
<dbReference type="SMART" id="SM00293">
    <property type="entry name" value="PWWP"/>
    <property type="match status" value="1"/>
</dbReference>
<keyword evidence="3" id="KW-0418">Kinase</keyword>